<feature type="region of interest" description="Disordered" evidence="1">
    <location>
        <begin position="1"/>
        <end position="195"/>
    </location>
</feature>
<reference evidence="3" key="1">
    <citation type="submission" date="2025-08" db="UniProtKB">
        <authorList>
            <consortium name="RefSeq"/>
        </authorList>
    </citation>
    <scope>IDENTIFICATION</scope>
</reference>
<feature type="compositionally biased region" description="Basic and acidic residues" evidence="1">
    <location>
        <begin position="10"/>
        <end position="20"/>
    </location>
</feature>
<dbReference type="Proteomes" id="UP001652628">
    <property type="component" value="Chromosome X"/>
</dbReference>
<evidence type="ECO:0000256" key="1">
    <source>
        <dbReference type="SAM" id="MobiDB-lite"/>
    </source>
</evidence>
<evidence type="ECO:0000313" key="2">
    <source>
        <dbReference type="Proteomes" id="UP001652628"/>
    </source>
</evidence>
<gene>
    <name evidence="3" type="primary">LOC108016685</name>
</gene>
<organism evidence="2 3">
    <name type="scientific">Drosophila suzukii</name>
    <name type="common">Spotted-wing drosophila fruit fly</name>
    <dbReference type="NCBI Taxonomy" id="28584"/>
    <lineage>
        <taxon>Eukaryota</taxon>
        <taxon>Metazoa</taxon>
        <taxon>Ecdysozoa</taxon>
        <taxon>Arthropoda</taxon>
        <taxon>Hexapoda</taxon>
        <taxon>Insecta</taxon>
        <taxon>Pterygota</taxon>
        <taxon>Neoptera</taxon>
        <taxon>Endopterygota</taxon>
        <taxon>Diptera</taxon>
        <taxon>Brachycera</taxon>
        <taxon>Muscomorpha</taxon>
        <taxon>Ephydroidea</taxon>
        <taxon>Drosophilidae</taxon>
        <taxon>Drosophila</taxon>
        <taxon>Sophophora</taxon>
    </lineage>
</organism>
<name>A0AB39ZP93_DROSZ</name>
<dbReference type="AlphaFoldDB" id="A0AB39ZP93"/>
<dbReference type="RefSeq" id="XP_016938896.3">
    <property type="nucleotide sequence ID" value="XM_017083407.4"/>
</dbReference>
<protein>
    <submittedName>
        <fullName evidence="3">Transcriptional regulator ATRX homolog isoform X1</fullName>
    </submittedName>
</protein>
<sequence length="219" mass="24565">MMRLFSGFFKRREEEAKNDEPVVATESIPLVHEGSEDNAVVREVTPRNIRKRRAPVSSTDEQPARKTRKKAKTVSPSIPTEEDLTPLQEESMEVVSPKKGRKRALVNNSAEEPTGKSREKARTVSPSIPTEEDSTPLQEESMEVVSPKKGRKRALVNNSAEEPAGKSRKNARTISPSMPTEEDSTPLQEESIEVVSPIKFEEPKIKTGTRATTRKRKYK</sequence>
<dbReference type="GeneID" id="108016685"/>
<keyword evidence="2" id="KW-1185">Reference proteome</keyword>
<feature type="compositionally biased region" description="Basic and acidic residues" evidence="1">
    <location>
        <begin position="113"/>
        <end position="122"/>
    </location>
</feature>
<evidence type="ECO:0000313" key="3">
    <source>
        <dbReference type="RefSeq" id="XP_016938896.3"/>
    </source>
</evidence>
<proteinExistence type="predicted"/>
<accession>A0AB39ZP93</accession>